<dbReference type="Proteomes" id="UP001140949">
    <property type="component" value="Unassembled WGS sequence"/>
</dbReference>
<keyword evidence="1" id="KW-1133">Transmembrane helix</keyword>
<keyword evidence="3" id="KW-1185">Reference proteome</keyword>
<dbReference type="EMBL" id="JANAVB010033017">
    <property type="protein sequence ID" value="KAJ6809332.1"/>
    <property type="molecule type" value="Genomic_DNA"/>
</dbReference>
<keyword evidence="1" id="KW-0472">Membrane</keyword>
<evidence type="ECO:0000256" key="1">
    <source>
        <dbReference type="SAM" id="Phobius"/>
    </source>
</evidence>
<feature type="transmembrane region" description="Helical" evidence="1">
    <location>
        <begin position="36"/>
        <end position="55"/>
    </location>
</feature>
<reference evidence="2" key="1">
    <citation type="journal article" date="2023" name="GigaByte">
        <title>Genome assembly of the bearded iris, Iris pallida Lam.</title>
        <authorList>
            <person name="Bruccoleri R.E."/>
            <person name="Oakeley E.J."/>
            <person name="Faust A.M.E."/>
            <person name="Altorfer M."/>
            <person name="Dessus-Babus S."/>
            <person name="Burckhardt D."/>
            <person name="Oertli M."/>
            <person name="Naumann U."/>
            <person name="Petersen F."/>
            <person name="Wong J."/>
        </authorList>
    </citation>
    <scope>NUCLEOTIDE SEQUENCE</scope>
    <source>
        <strain evidence="2">GSM-AAB239-AS_SAM_17_03QT</strain>
    </source>
</reference>
<organism evidence="2 3">
    <name type="scientific">Iris pallida</name>
    <name type="common">Sweet iris</name>
    <dbReference type="NCBI Taxonomy" id="29817"/>
    <lineage>
        <taxon>Eukaryota</taxon>
        <taxon>Viridiplantae</taxon>
        <taxon>Streptophyta</taxon>
        <taxon>Embryophyta</taxon>
        <taxon>Tracheophyta</taxon>
        <taxon>Spermatophyta</taxon>
        <taxon>Magnoliopsida</taxon>
        <taxon>Liliopsida</taxon>
        <taxon>Asparagales</taxon>
        <taxon>Iridaceae</taxon>
        <taxon>Iridoideae</taxon>
        <taxon>Irideae</taxon>
        <taxon>Iris</taxon>
    </lineage>
</organism>
<reference evidence="2" key="2">
    <citation type="submission" date="2023-04" db="EMBL/GenBank/DDBJ databases">
        <authorList>
            <person name="Bruccoleri R.E."/>
            <person name="Oakeley E.J."/>
            <person name="Faust A.-M."/>
            <person name="Dessus-Babus S."/>
            <person name="Altorfer M."/>
            <person name="Burckhardt D."/>
            <person name="Oertli M."/>
            <person name="Naumann U."/>
            <person name="Petersen F."/>
            <person name="Wong J."/>
        </authorList>
    </citation>
    <scope>NUCLEOTIDE SEQUENCE</scope>
    <source>
        <strain evidence="2">GSM-AAB239-AS_SAM_17_03QT</strain>
        <tissue evidence="2">Leaf</tissue>
    </source>
</reference>
<feature type="transmembrane region" description="Helical" evidence="1">
    <location>
        <begin position="12"/>
        <end position="30"/>
    </location>
</feature>
<keyword evidence="1" id="KW-0812">Transmembrane</keyword>
<evidence type="ECO:0008006" key="4">
    <source>
        <dbReference type="Google" id="ProtNLM"/>
    </source>
</evidence>
<proteinExistence type="predicted"/>
<gene>
    <name evidence="2" type="ORF">M6B38_160175</name>
</gene>
<evidence type="ECO:0000313" key="2">
    <source>
        <dbReference type="EMBL" id="KAJ6809332.1"/>
    </source>
</evidence>
<protein>
    <recommendedName>
        <fullName evidence="4">ATP synthase F0 subunit 8</fullName>
    </recommendedName>
</protein>
<accession>A0AAX6EYV6</accession>
<dbReference type="AlphaFoldDB" id="A0AAX6EYV6"/>
<name>A0AAX6EYV6_IRIPA</name>
<evidence type="ECO:0000313" key="3">
    <source>
        <dbReference type="Proteomes" id="UP001140949"/>
    </source>
</evidence>
<comment type="caution">
    <text evidence="2">The sequence shown here is derived from an EMBL/GenBank/DDBJ whole genome shotgun (WGS) entry which is preliminary data.</text>
</comment>
<sequence>MGCWMQWQFPYFCGFNLSVYFIFICIFFLIYICSSFVIFISCVVWKSVFFLYSFLSKSMLWR</sequence>